<dbReference type="InterPro" id="IPR007263">
    <property type="entry name" value="DCC1-like"/>
</dbReference>
<dbReference type="SUPFAM" id="SSF52833">
    <property type="entry name" value="Thioredoxin-like"/>
    <property type="match status" value="1"/>
</dbReference>
<protein>
    <recommendedName>
        <fullName evidence="4">Thiol-disulfide oxidoreductase DCC</fullName>
    </recommendedName>
</protein>
<feature type="region of interest" description="Disordered" evidence="1">
    <location>
        <begin position="1"/>
        <end position="21"/>
    </location>
</feature>
<proteinExistence type="predicted"/>
<accession>A0ABC8L241</accession>
<dbReference type="InterPro" id="IPR036249">
    <property type="entry name" value="Thioredoxin-like_sf"/>
</dbReference>
<feature type="compositionally biased region" description="Basic and acidic residues" evidence="1">
    <location>
        <begin position="12"/>
        <end position="21"/>
    </location>
</feature>
<dbReference type="AlphaFoldDB" id="A0ABC8L241"/>
<evidence type="ECO:0000256" key="1">
    <source>
        <dbReference type="SAM" id="MobiDB-lite"/>
    </source>
</evidence>
<name>A0ABC8L241_ERUVS</name>
<reference evidence="2 3" key="1">
    <citation type="submission" date="2022-03" db="EMBL/GenBank/DDBJ databases">
        <authorList>
            <person name="Macdonald S."/>
            <person name="Ahmed S."/>
            <person name="Newling K."/>
        </authorList>
    </citation>
    <scope>NUCLEOTIDE SEQUENCE [LARGE SCALE GENOMIC DNA]</scope>
</reference>
<evidence type="ECO:0000313" key="3">
    <source>
        <dbReference type="Proteomes" id="UP001642260"/>
    </source>
</evidence>
<dbReference type="InterPro" id="IPR044691">
    <property type="entry name" value="DCC1_Trx"/>
</dbReference>
<keyword evidence="3" id="KW-1185">Reference proteome</keyword>
<dbReference type="CDD" id="cd01659">
    <property type="entry name" value="TRX_superfamily"/>
    <property type="match status" value="1"/>
</dbReference>
<dbReference type="Pfam" id="PF04134">
    <property type="entry name" value="DCC1-like"/>
    <property type="match status" value="1"/>
</dbReference>
<dbReference type="EMBL" id="CAKOAT010326265">
    <property type="protein sequence ID" value="CAH8362178.1"/>
    <property type="molecule type" value="Genomic_DNA"/>
</dbReference>
<sequence length="237" mass="26840">MILDGKVRNKKEKVSGRENKMATRGTAAAAFVIWKHQSNPSLQSLSSHHFYPISKPPIIPKGFKYQSRGIIQGASVDSPVTKLKNKDESKPKPENWKIKMLYDGDCPLCMREVNMLKERDEEHGKIKFVDISSNDYSPQENQGLDYKTVMGQIHAIQSDGNVITGVEAFRRLYEEVGLGWVYTITKFEPIGKVADAVYDFWAKYRLKVTGRPPIEAILEARKKNKVETCGDSKACKM</sequence>
<gene>
    <name evidence="2" type="ORF">ERUC_LOCUS27934</name>
</gene>
<evidence type="ECO:0008006" key="4">
    <source>
        <dbReference type="Google" id="ProtNLM"/>
    </source>
</evidence>
<evidence type="ECO:0000313" key="2">
    <source>
        <dbReference type="EMBL" id="CAH8362178.1"/>
    </source>
</evidence>
<dbReference type="PANTHER" id="PTHR34290:SF2">
    <property type="entry name" value="OS04G0668800 PROTEIN"/>
    <property type="match status" value="1"/>
</dbReference>
<dbReference type="PANTHER" id="PTHR34290">
    <property type="entry name" value="SI:CH73-390P7.2"/>
    <property type="match status" value="1"/>
</dbReference>
<dbReference type="Proteomes" id="UP001642260">
    <property type="component" value="Unassembled WGS sequence"/>
</dbReference>
<comment type="caution">
    <text evidence="2">The sequence shown here is derived from an EMBL/GenBank/DDBJ whole genome shotgun (WGS) entry which is preliminary data.</text>
</comment>
<organism evidence="2 3">
    <name type="scientific">Eruca vesicaria subsp. sativa</name>
    <name type="common">Garden rocket</name>
    <name type="synonym">Eruca sativa</name>
    <dbReference type="NCBI Taxonomy" id="29727"/>
    <lineage>
        <taxon>Eukaryota</taxon>
        <taxon>Viridiplantae</taxon>
        <taxon>Streptophyta</taxon>
        <taxon>Embryophyta</taxon>
        <taxon>Tracheophyta</taxon>
        <taxon>Spermatophyta</taxon>
        <taxon>Magnoliopsida</taxon>
        <taxon>eudicotyledons</taxon>
        <taxon>Gunneridae</taxon>
        <taxon>Pentapetalae</taxon>
        <taxon>rosids</taxon>
        <taxon>malvids</taxon>
        <taxon>Brassicales</taxon>
        <taxon>Brassicaceae</taxon>
        <taxon>Brassiceae</taxon>
        <taxon>Eruca</taxon>
    </lineage>
</organism>